<evidence type="ECO:0000256" key="1">
    <source>
        <dbReference type="SAM" id="MobiDB-lite"/>
    </source>
</evidence>
<evidence type="ECO:0000313" key="3">
    <source>
        <dbReference type="Proteomes" id="UP000034354"/>
    </source>
</evidence>
<evidence type="ECO:0000313" key="2">
    <source>
        <dbReference type="EMBL" id="KKU08379.1"/>
    </source>
</evidence>
<comment type="caution">
    <text evidence="2">The sequence shown here is derived from an EMBL/GenBank/DDBJ whole genome shotgun (WGS) entry which is preliminary data.</text>
</comment>
<reference evidence="2 3" key="1">
    <citation type="journal article" date="2015" name="Nature">
        <title>rRNA introns, odd ribosomes, and small enigmatic genomes across a large radiation of phyla.</title>
        <authorList>
            <person name="Brown C.T."/>
            <person name="Hug L.A."/>
            <person name="Thomas B.C."/>
            <person name="Sharon I."/>
            <person name="Castelle C.J."/>
            <person name="Singh A."/>
            <person name="Wilkins M.J."/>
            <person name="Williams K.H."/>
            <person name="Banfield J.F."/>
        </authorList>
    </citation>
    <scope>NUCLEOTIDE SEQUENCE [LARGE SCALE GENOMIC DNA]</scope>
</reference>
<accession>A0A0G1MJL0</accession>
<feature type="region of interest" description="Disordered" evidence="1">
    <location>
        <begin position="1"/>
        <end position="28"/>
    </location>
</feature>
<dbReference type="STRING" id="1618993.UX09_C0018G0006"/>
<proteinExistence type="predicted"/>
<gene>
    <name evidence="2" type="ORF">UX09_C0018G0006</name>
</gene>
<organism evidence="2 3">
    <name type="scientific">Candidatus Uhrbacteria bacterium GW2011_GWE2_45_35</name>
    <dbReference type="NCBI Taxonomy" id="1618993"/>
    <lineage>
        <taxon>Bacteria</taxon>
        <taxon>Candidatus Uhriibacteriota</taxon>
    </lineage>
</organism>
<dbReference type="EMBL" id="LCKW01000018">
    <property type="protein sequence ID" value="KKU08379.1"/>
    <property type="molecule type" value="Genomic_DNA"/>
</dbReference>
<name>A0A0G1MJL0_9BACT</name>
<protein>
    <submittedName>
        <fullName evidence="2">Uncharacterized protein</fullName>
    </submittedName>
</protein>
<dbReference type="AlphaFoldDB" id="A0A0G1MJL0"/>
<feature type="region of interest" description="Disordered" evidence="1">
    <location>
        <begin position="68"/>
        <end position="87"/>
    </location>
</feature>
<sequence length="103" mass="11309">MSVGESSAFSAEDADHSADNQSGGEANRDVSCRQFLDVRLYQQEGGHACPDSGCEAVDVEQVDHHAVDGEGCHHEGGNRGRRGKAGEKRTRRLDFVWHISSWR</sequence>
<dbReference type="Proteomes" id="UP000034354">
    <property type="component" value="Unassembled WGS sequence"/>
</dbReference>